<accession>A0A0M6XS74</accession>
<protein>
    <recommendedName>
        <fullName evidence="4">Integral membrane protein</fullName>
    </recommendedName>
</protein>
<keyword evidence="1" id="KW-0472">Membrane</keyword>
<sequence>MPYKVLTDLQQAPASPGAFLFQVQLWPHQSLTGTGFVWVMGLFFGLISLPLIALVGTVVMWGILPFAMGAVALLWLSLHRNWRDRDILETFSLTPDAAMLVRRDPDGTERAWKANPYWVRVERHEKVGQVEDYLTLTGGERVVELGAFLTPEERRALEGRLLVALSRAKAP</sequence>
<dbReference type="AlphaFoldDB" id="A0A0M6XS74"/>
<dbReference type="Pfam" id="PF10003">
    <property type="entry name" value="DUF2244"/>
    <property type="match status" value="1"/>
</dbReference>
<feature type="transmembrane region" description="Helical" evidence="1">
    <location>
        <begin position="35"/>
        <end position="53"/>
    </location>
</feature>
<keyword evidence="1" id="KW-0812">Transmembrane</keyword>
<feature type="transmembrane region" description="Helical" evidence="1">
    <location>
        <begin position="59"/>
        <end position="78"/>
    </location>
</feature>
<evidence type="ECO:0000313" key="3">
    <source>
        <dbReference type="Proteomes" id="UP000048908"/>
    </source>
</evidence>
<evidence type="ECO:0000256" key="1">
    <source>
        <dbReference type="SAM" id="Phobius"/>
    </source>
</evidence>
<dbReference type="STRING" id="282197.SAMN04488517_103451"/>
<dbReference type="EMBL" id="CXPG01000016">
    <property type="protein sequence ID" value="CTQ32894.1"/>
    <property type="molecule type" value="Genomic_DNA"/>
</dbReference>
<proteinExistence type="predicted"/>
<name>A0A0M6XS74_9RHOB</name>
<dbReference type="InterPro" id="IPR019253">
    <property type="entry name" value="DUF2244_TM"/>
</dbReference>
<evidence type="ECO:0000313" key="2">
    <source>
        <dbReference type="EMBL" id="CTQ32894.1"/>
    </source>
</evidence>
<keyword evidence="1" id="KW-1133">Transmembrane helix</keyword>
<dbReference type="RefSeq" id="WP_055682346.1">
    <property type="nucleotide sequence ID" value="NZ_CANMUL010000002.1"/>
</dbReference>
<organism evidence="2 3">
    <name type="scientific">Jannaschia rubra</name>
    <dbReference type="NCBI Taxonomy" id="282197"/>
    <lineage>
        <taxon>Bacteria</taxon>
        <taxon>Pseudomonadati</taxon>
        <taxon>Pseudomonadota</taxon>
        <taxon>Alphaproteobacteria</taxon>
        <taxon>Rhodobacterales</taxon>
        <taxon>Roseobacteraceae</taxon>
        <taxon>Jannaschia</taxon>
    </lineage>
</organism>
<dbReference type="OrthoDB" id="9808190at2"/>
<dbReference type="Proteomes" id="UP000048908">
    <property type="component" value="Unassembled WGS sequence"/>
</dbReference>
<keyword evidence="3" id="KW-1185">Reference proteome</keyword>
<reference evidence="2 3" key="1">
    <citation type="submission" date="2015-07" db="EMBL/GenBank/DDBJ databases">
        <authorList>
            <person name="Noorani M."/>
        </authorList>
    </citation>
    <scope>NUCLEOTIDE SEQUENCE [LARGE SCALE GENOMIC DNA]</scope>
    <source>
        <strain evidence="2 3">CECT 5088</strain>
    </source>
</reference>
<gene>
    <name evidence="2" type="ORF">JAN5088_01667</name>
</gene>
<evidence type="ECO:0008006" key="4">
    <source>
        <dbReference type="Google" id="ProtNLM"/>
    </source>
</evidence>